<keyword evidence="2" id="KW-1090">Inhibition of host innate immune response by virus</keyword>
<keyword evidence="2" id="KW-0899">Viral immunoevasion</keyword>
<evidence type="ECO:0000256" key="10">
    <source>
        <dbReference type="ARBA" id="ARBA00045444"/>
    </source>
</evidence>
<evidence type="ECO:0000256" key="2">
    <source>
        <dbReference type="ARBA" id="ARBA00022632"/>
    </source>
</evidence>
<proteinExistence type="evidence at transcript level"/>
<dbReference type="Gene3D" id="2.60.40.10">
    <property type="entry name" value="Immunoglobulins"/>
    <property type="match status" value="2"/>
</dbReference>
<feature type="domain" description="Ig-like" evidence="12">
    <location>
        <begin position="66"/>
        <end position="154"/>
    </location>
</feature>
<evidence type="ECO:0000256" key="4">
    <source>
        <dbReference type="ARBA" id="ARBA00023157"/>
    </source>
</evidence>
<evidence type="ECO:0000256" key="7">
    <source>
        <dbReference type="ARBA" id="ARBA00023319"/>
    </source>
</evidence>
<evidence type="ECO:0000256" key="11">
    <source>
        <dbReference type="SAM" id="Phobius"/>
    </source>
</evidence>
<evidence type="ECO:0000256" key="9">
    <source>
        <dbReference type="ARBA" id="ARBA00041012"/>
    </source>
</evidence>
<dbReference type="PANTHER" id="PTHR11890">
    <property type="entry name" value="INTERLEUKIN-1 RECEPTOR FAMILY MEMBER"/>
    <property type="match status" value="1"/>
</dbReference>
<dbReference type="SUPFAM" id="SSF48726">
    <property type="entry name" value="Immunoglobulin"/>
    <property type="match status" value="2"/>
</dbReference>
<comment type="function">
    <text evidence="10">Counteracts the antiviral effects of host IFN-alpha/beta and key IFN-inducible proteins involved in viral RNA degradation suxh as host OAS1. Acts as a soluble IFN-alpha receptor and thus inhibits the interaction between host IFN-alpha and its receptor.</text>
</comment>
<dbReference type="PANTHER" id="PTHR11890:SF44">
    <property type="entry name" value="X-LINKED INTERLEUKIN-1 RECEPTOR ACCESSORY PROTEIN-LIKE 2"/>
    <property type="match status" value="1"/>
</dbReference>
<dbReference type="InterPro" id="IPR036179">
    <property type="entry name" value="Ig-like_dom_sf"/>
</dbReference>
<keyword evidence="5" id="KW-0325">Glycoprotein</keyword>
<dbReference type="PROSITE" id="PS50835">
    <property type="entry name" value="IG_LIKE"/>
    <property type="match status" value="1"/>
</dbReference>
<feature type="non-terminal residue" evidence="13">
    <location>
        <position position="1"/>
    </location>
</feature>
<dbReference type="InterPro" id="IPR013783">
    <property type="entry name" value="Ig-like_fold"/>
</dbReference>
<evidence type="ECO:0000313" key="13">
    <source>
        <dbReference type="EMBL" id="JAI14639.1"/>
    </source>
</evidence>
<evidence type="ECO:0000256" key="1">
    <source>
        <dbReference type="ARBA" id="ARBA00022518"/>
    </source>
</evidence>
<keyword evidence="3" id="KW-1114">Inhibition of host interferon signaling pathway by virus</keyword>
<keyword evidence="11" id="KW-0812">Transmembrane</keyword>
<dbReference type="InterPro" id="IPR015621">
    <property type="entry name" value="IL-1_rcpt_fam"/>
</dbReference>
<dbReference type="InterPro" id="IPR007110">
    <property type="entry name" value="Ig-like_dom"/>
</dbReference>
<keyword evidence="1" id="KW-0244">Early protein</keyword>
<evidence type="ECO:0000256" key="5">
    <source>
        <dbReference type="ARBA" id="ARBA00023180"/>
    </source>
</evidence>
<keyword evidence="2" id="KW-0945">Host-virus interaction</keyword>
<keyword evidence="11" id="KW-0472">Membrane</keyword>
<dbReference type="AlphaFoldDB" id="A0A0K8TK96"/>
<comment type="subunit">
    <text evidence="8">Interacts with host IFNA1.</text>
</comment>
<evidence type="ECO:0000256" key="8">
    <source>
        <dbReference type="ARBA" id="ARBA00038761"/>
    </source>
</evidence>
<keyword evidence="7" id="KW-0393">Immunoglobulin domain</keyword>
<protein>
    <recommendedName>
        <fullName evidence="9">Soluble interferon alpha/beta receptor OPG204</fullName>
    </recommendedName>
</protein>
<name>A0A0K8TK96_TABBR</name>
<keyword evidence="11" id="KW-1133">Transmembrane helix</keyword>
<reference evidence="13" key="1">
    <citation type="journal article" date="2015" name="Insect Biochem. Mol. Biol.">
        <title>An insight into the sialome of the horse fly, Tabanus bromius.</title>
        <authorList>
            <person name="Ribeiro J.M."/>
            <person name="Kazimirova M."/>
            <person name="Takac P."/>
            <person name="Andersen J.F."/>
            <person name="Francischetti I.M."/>
        </authorList>
    </citation>
    <scope>NUCLEOTIDE SEQUENCE</scope>
</reference>
<dbReference type="EMBL" id="GDAI01002964">
    <property type="protein sequence ID" value="JAI14639.1"/>
    <property type="molecule type" value="mRNA"/>
</dbReference>
<evidence type="ECO:0000256" key="3">
    <source>
        <dbReference type="ARBA" id="ARBA00022830"/>
    </source>
</evidence>
<feature type="transmembrane region" description="Helical" evidence="11">
    <location>
        <begin position="180"/>
        <end position="203"/>
    </location>
</feature>
<keyword evidence="4" id="KW-1015">Disulfide bond</keyword>
<organism evidence="13">
    <name type="scientific">Tabanus bromius</name>
    <name type="common">Band-eyed brown horse fly</name>
    <dbReference type="NCBI Taxonomy" id="304241"/>
    <lineage>
        <taxon>Eukaryota</taxon>
        <taxon>Metazoa</taxon>
        <taxon>Ecdysozoa</taxon>
        <taxon>Arthropoda</taxon>
        <taxon>Hexapoda</taxon>
        <taxon>Insecta</taxon>
        <taxon>Pterygota</taxon>
        <taxon>Neoptera</taxon>
        <taxon>Endopterygota</taxon>
        <taxon>Diptera</taxon>
        <taxon>Brachycera</taxon>
        <taxon>Tabanomorpha</taxon>
        <taxon>Tabanoidea</taxon>
        <taxon>Tabanidae</taxon>
        <taxon>Tabanus</taxon>
    </lineage>
</organism>
<sequence>KDGKPYPWSPNVSSLILYPESSNQTIYTRQVQFADVGNYTCALRNDTHKNVHHISLVVQGNLPDNPLATFRPRNQVIELNSPARLYCEAFVGKVSLPDARSEISWYQVFEGGQEQEVDGIQEQVSRENGQIVGSYLTIPKVQLHNYGRYMCRVQIGNAAHRLEMYALLFGKPVEAQSDHILGLIAGIAATFAVILVFCIAVWCSRRMGKKQNRCKTLANSDYNIARRV</sequence>
<dbReference type="InterPro" id="IPR003599">
    <property type="entry name" value="Ig_sub"/>
</dbReference>
<evidence type="ECO:0000259" key="12">
    <source>
        <dbReference type="PROSITE" id="PS50835"/>
    </source>
</evidence>
<dbReference type="GO" id="GO:0039502">
    <property type="term" value="P:symbiont-mediated suppression of host type I interferon-mediated signaling pathway"/>
    <property type="evidence" value="ECO:0007669"/>
    <property type="project" value="UniProtKB-KW"/>
</dbReference>
<dbReference type="SMART" id="SM00409">
    <property type="entry name" value="IG"/>
    <property type="match status" value="1"/>
</dbReference>
<keyword evidence="6" id="KW-0922">Interferon antiviral system evasion</keyword>
<evidence type="ECO:0000256" key="6">
    <source>
        <dbReference type="ARBA" id="ARBA00023258"/>
    </source>
</evidence>
<accession>A0A0K8TK96</accession>